<evidence type="ECO:0000256" key="1">
    <source>
        <dbReference type="SAM" id="SignalP"/>
    </source>
</evidence>
<dbReference type="Pfam" id="PF06028">
    <property type="entry name" value="DUF915"/>
    <property type="match status" value="1"/>
</dbReference>
<comment type="caution">
    <text evidence="2">The sequence shown here is derived from an EMBL/GenBank/DDBJ whole genome shotgun (WGS) entry which is preliminary data.</text>
</comment>
<dbReference type="AlphaFoldDB" id="A0A0R1JUX6"/>
<dbReference type="STRING" id="1291734.FD02_GL001477"/>
<feature type="signal peptide" evidence="1">
    <location>
        <begin position="1"/>
        <end position="20"/>
    </location>
</feature>
<keyword evidence="1" id="KW-0732">Signal</keyword>
<evidence type="ECO:0000313" key="2">
    <source>
        <dbReference type="EMBL" id="KRK72505.1"/>
    </source>
</evidence>
<accession>A0A0R1JUX6</accession>
<organism evidence="2 3">
    <name type="scientific">Lacticaseibacillus nasuensis JCM 17158</name>
    <dbReference type="NCBI Taxonomy" id="1291734"/>
    <lineage>
        <taxon>Bacteria</taxon>
        <taxon>Bacillati</taxon>
        <taxon>Bacillota</taxon>
        <taxon>Bacilli</taxon>
        <taxon>Lactobacillales</taxon>
        <taxon>Lactobacillaceae</taxon>
        <taxon>Lacticaseibacillus</taxon>
    </lineage>
</organism>
<reference evidence="2 3" key="1">
    <citation type="journal article" date="2015" name="Genome Announc.">
        <title>Expanding the biotechnology potential of lactobacilli through comparative genomics of 213 strains and associated genera.</title>
        <authorList>
            <person name="Sun Z."/>
            <person name="Harris H.M."/>
            <person name="McCann A."/>
            <person name="Guo C."/>
            <person name="Argimon S."/>
            <person name="Zhang W."/>
            <person name="Yang X."/>
            <person name="Jeffery I.B."/>
            <person name="Cooney J.C."/>
            <person name="Kagawa T.F."/>
            <person name="Liu W."/>
            <person name="Song Y."/>
            <person name="Salvetti E."/>
            <person name="Wrobel A."/>
            <person name="Rasinkangas P."/>
            <person name="Parkhill J."/>
            <person name="Rea M.C."/>
            <person name="O'Sullivan O."/>
            <person name="Ritari J."/>
            <person name="Douillard F.P."/>
            <person name="Paul Ross R."/>
            <person name="Yang R."/>
            <person name="Briner A.E."/>
            <person name="Felis G.E."/>
            <person name="de Vos W.M."/>
            <person name="Barrangou R."/>
            <person name="Klaenhammer T.R."/>
            <person name="Caufield P.W."/>
            <person name="Cui Y."/>
            <person name="Zhang H."/>
            <person name="O'Toole P.W."/>
        </authorList>
    </citation>
    <scope>NUCLEOTIDE SEQUENCE [LARGE SCALE GENOMIC DNA]</scope>
    <source>
        <strain evidence="2 3">JCM 17158</strain>
    </source>
</reference>
<keyword evidence="3" id="KW-1185">Reference proteome</keyword>
<dbReference type="InterPro" id="IPR010315">
    <property type="entry name" value="DUF915_hydro-like"/>
</dbReference>
<protein>
    <submittedName>
        <fullName evidence="2">Secreted alpha beta hydrolase</fullName>
    </submittedName>
</protein>
<evidence type="ECO:0000313" key="3">
    <source>
        <dbReference type="Proteomes" id="UP000051804"/>
    </source>
</evidence>
<dbReference type="Proteomes" id="UP000051804">
    <property type="component" value="Unassembled WGS sequence"/>
</dbReference>
<keyword evidence="2" id="KW-0378">Hydrolase</keyword>
<name>A0A0R1JUX6_9LACO</name>
<dbReference type="PATRIC" id="fig|1291734.4.peg.1520"/>
<dbReference type="GO" id="GO:0016787">
    <property type="term" value="F:hydrolase activity"/>
    <property type="evidence" value="ECO:0007669"/>
    <property type="project" value="UniProtKB-KW"/>
</dbReference>
<proteinExistence type="predicted"/>
<dbReference type="InterPro" id="IPR029058">
    <property type="entry name" value="AB_hydrolase_fold"/>
</dbReference>
<dbReference type="EMBL" id="AZDJ01000022">
    <property type="protein sequence ID" value="KRK72505.1"/>
    <property type="molecule type" value="Genomic_DNA"/>
</dbReference>
<dbReference type="OrthoDB" id="503948at2"/>
<feature type="chain" id="PRO_5006406259" evidence="1">
    <location>
        <begin position="21"/>
        <end position="281"/>
    </location>
</feature>
<dbReference type="Gene3D" id="3.40.50.1820">
    <property type="entry name" value="alpha/beta hydrolase"/>
    <property type="match status" value="1"/>
</dbReference>
<dbReference type="SUPFAM" id="SSF53474">
    <property type="entry name" value="alpha/beta-Hydrolases"/>
    <property type="match status" value="1"/>
</dbReference>
<sequence length="281" mass="31434">MMLVVLMLGLLGVIAPVHHAAVTTAESRPVARYHEPTLLIHGYRAGPHAFDAFIRRAELTRRGRLTLTAFIGQQGISYHGRWRPGVQHPLIRVVFTDNHRSWQANAQGLNTLLRQLKARYGVQSFNAVAHSRGNMDLLTAYGEQHPLVLRRAVLVAVPANGKIRIDDPLGQNRLLANGQPLYQHPQYRDLVRLRATFPWHTTRVLSVMGNIGNGSDGVLTNVSSQSLAPALGRRFASFKQVVVTGRDVNHHWLIRRNPRVISLAMQFLWPHTRASGPRAIT</sequence>
<gene>
    <name evidence="2" type="ORF">FD02_GL001477</name>
</gene>